<evidence type="ECO:0000313" key="2">
    <source>
        <dbReference type="EMBL" id="KAJ8419350.1"/>
    </source>
</evidence>
<sequence>MNVLSTIDQLIHCQATQLATIVSFHVTFVYGMNKEQQRLPLWTDLMDIARTMSSAWCVIGDFNAVLYKHDRIGGDEAPKVPWAKVIWTGTVIPRHAFISWTFLLQRLPTKHRISRFSPLLDTSCSFCNVAEETDQHIIYECAYATEIRERINAWWRLPDTPDVKSLLPKLIKTRGTQVRMQIS</sequence>
<accession>A0A9Q1GFR9</accession>
<dbReference type="Proteomes" id="UP001153076">
    <property type="component" value="Unassembled WGS sequence"/>
</dbReference>
<dbReference type="Gene3D" id="3.60.10.10">
    <property type="entry name" value="Endonuclease/exonuclease/phosphatase"/>
    <property type="match status" value="1"/>
</dbReference>
<proteinExistence type="predicted"/>
<organism evidence="2 3">
    <name type="scientific">Carnegiea gigantea</name>
    <dbReference type="NCBI Taxonomy" id="171969"/>
    <lineage>
        <taxon>Eukaryota</taxon>
        <taxon>Viridiplantae</taxon>
        <taxon>Streptophyta</taxon>
        <taxon>Embryophyta</taxon>
        <taxon>Tracheophyta</taxon>
        <taxon>Spermatophyta</taxon>
        <taxon>Magnoliopsida</taxon>
        <taxon>eudicotyledons</taxon>
        <taxon>Gunneridae</taxon>
        <taxon>Pentapetalae</taxon>
        <taxon>Caryophyllales</taxon>
        <taxon>Cactineae</taxon>
        <taxon>Cactaceae</taxon>
        <taxon>Cactoideae</taxon>
        <taxon>Echinocereeae</taxon>
        <taxon>Carnegiea</taxon>
    </lineage>
</organism>
<evidence type="ECO:0000313" key="3">
    <source>
        <dbReference type="Proteomes" id="UP001153076"/>
    </source>
</evidence>
<dbReference type="OrthoDB" id="1932741at2759"/>
<dbReference type="InterPro" id="IPR036691">
    <property type="entry name" value="Endo/exonu/phosph_ase_sf"/>
</dbReference>
<feature type="domain" description="Reverse transcriptase zinc-binding" evidence="1">
    <location>
        <begin position="77"/>
        <end position="146"/>
    </location>
</feature>
<dbReference type="AlphaFoldDB" id="A0A9Q1GFR9"/>
<comment type="caution">
    <text evidence="2">The sequence shown here is derived from an EMBL/GenBank/DDBJ whole genome shotgun (WGS) entry which is preliminary data.</text>
</comment>
<evidence type="ECO:0000259" key="1">
    <source>
        <dbReference type="Pfam" id="PF13966"/>
    </source>
</evidence>
<dbReference type="Pfam" id="PF13966">
    <property type="entry name" value="zf-RVT"/>
    <property type="match status" value="1"/>
</dbReference>
<keyword evidence="3" id="KW-1185">Reference proteome</keyword>
<name>A0A9Q1GFR9_9CARY</name>
<protein>
    <recommendedName>
        <fullName evidence="1">Reverse transcriptase zinc-binding domain-containing protein</fullName>
    </recommendedName>
</protein>
<gene>
    <name evidence="2" type="ORF">Cgig2_015351</name>
</gene>
<dbReference type="InterPro" id="IPR026960">
    <property type="entry name" value="RVT-Znf"/>
</dbReference>
<reference evidence="2" key="1">
    <citation type="submission" date="2022-04" db="EMBL/GenBank/DDBJ databases">
        <title>Carnegiea gigantea Genome sequencing and assembly v2.</title>
        <authorList>
            <person name="Copetti D."/>
            <person name="Sanderson M.J."/>
            <person name="Burquez A."/>
            <person name="Wojciechowski M.F."/>
        </authorList>
    </citation>
    <scope>NUCLEOTIDE SEQUENCE</scope>
    <source>
        <strain evidence="2">SGP5-SGP5p</strain>
        <tissue evidence="2">Aerial part</tissue>
    </source>
</reference>
<dbReference type="EMBL" id="JAKOGI010005362">
    <property type="protein sequence ID" value="KAJ8419350.1"/>
    <property type="molecule type" value="Genomic_DNA"/>
</dbReference>
<dbReference type="SUPFAM" id="SSF56219">
    <property type="entry name" value="DNase I-like"/>
    <property type="match status" value="1"/>
</dbReference>